<accession>A0AAV2ZD74</accession>
<dbReference type="InterPro" id="IPR036034">
    <property type="entry name" value="PDZ_sf"/>
</dbReference>
<comment type="caution">
    <text evidence="4">The sequence shown here is derived from an EMBL/GenBank/DDBJ whole genome shotgun (WGS) entry which is preliminary data.</text>
</comment>
<protein>
    <recommendedName>
        <fullName evidence="3">PDZ domain-containing protein</fullName>
    </recommendedName>
</protein>
<dbReference type="InterPro" id="IPR001478">
    <property type="entry name" value="PDZ"/>
</dbReference>
<organism evidence="4 5">
    <name type="scientific">Lagenidium giganteum</name>
    <dbReference type="NCBI Taxonomy" id="4803"/>
    <lineage>
        <taxon>Eukaryota</taxon>
        <taxon>Sar</taxon>
        <taxon>Stramenopiles</taxon>
        <taxon>Oomycota</taxon>
        <taxon>Peronosporomycetes</taxon>
        <taxon>Pythiales</taxon>
        <taxon>Pythiaceae</taxon>
    </lineage>
</organism>
<dbReference type="Proteomes" id="UP001146120">
    <property type="component" value="Unassembled WGS sequence"/>
</dbReference>
<dbReference type="PROSITE" id="PS50106">
    <property type="entry name" value="PDZ"/>
    <property type="match status" value="1"/>
</dbReference>
<sequence>MAGDDPMEETMALPSASTDVERVAAPVRSCSSSADEFTLTVNKSEHGLGLYFAKAHNADDDTPRDHLVVDGFVDDAVTPEMTLALAIGDVLVGVNGVRCSDLDVLEVVELLRSTAIGANTLTFRRPPATESITSDHGSPRGESVDKESSDRRGDTTSSLIKESLFGAIRKVKSRIKAEIEGDEQEMLRQEEEYRQYEKKWLEEFDRLKQEQQTKWDTCTYMADDFCGLLYHSSDRQQQEYLEREYPTLMETWKDLDLRSNALRINPNWPAARTAFTNPIEYPAAAQPSNIAASCSKLAISMPVIESTPQLFEVLDSLRFEFMWFREQVAELSRKLEEMCIYSCTDLRCAIDDPSVRFDRLIQSHSYPRVTKTICNHLHEQALQREKASESMANLCMEQLRVNNPPPPPPSRAVPPAA</sequence>
<evidence type="ECO:0000256" key="1">
    <source>
        <dbReference type="SAM" id="Coils"/>
    </source>
</evidence>
<keyword evidence="1" id="KW-0175">Coiled coil</keyword>
<dbReference type="AlphaFoldDB" id="A0AAV2ZD74"/>
<keyword evidence="5" id="KW-1185">Reference proteome</keyword>
<reference evidence="4" key="1">
    <citation type="submission" date="2022-11" db="EMBL/GenBank/DDBJ databases">
        <authorList>
            <person name="Morgan W.R."/>
            <person name="Tartar A."/>
        </authorList>
    </citation>
    <scope>NUCLEOTIDE SEQUENCE</scope>
    <source>
        <strain evidence="4">ARSEF 373</strain>
    </source>
</reference>
<evidence type="ECO:0000313" key="4">
    <source>
        <dbReference type="EMBL" id="DBA04687.1"/>
    </source>
</evidence>
<reference evidence="4" key="2">
    <citation type="journal article" date="2023" name="Microbiol Resour">
        <title>Decontamination and Annotation of the Draft Genome Sequence of the Oomycete Lagenidium giganteum ARSEF 373.</title>
        <authorList>
            <person name="Morgan W.R."/>
            <person name="Tartar A."/>
        </authorList>
    </citation>
    <scope>NUCLEOTIDE SEQUENCE</scope>
    <source>
        <strain evidence="4">ARSEF 373</strain>
    </source>
</reference>
<feature type="coiled-coil region" evidence="1">
    <location>
        <begin position="172"/>
        <end position="199"/>
    </location>
</feature>
<evidence type="ECO:0000313" key="5">
    <source>
        <dbReference type="Proteomes" id="UP001146120"/>
    </source>
</evidence>
<gene>
    <name evidence="4" type="ORF">N0F65_012270</name>
</gene>
<feature type="compositionally biased region" description="Basic and acidic residues" evidence="2">
    <location>
        <begin position="137"/>
        <end position="154"/>
    </location>
</feature>
<dbReference type="Gene3D" id="2.30.42.10">
    <property type="match status" value="1"/>
</dbReference>
<evidence type="ECO:0000259" key="3">
    <source>
        <dbReference type="PROSITE" id="PS50106"/>
    </source>
</evidence>
<dbReference type="SMART" id="SM00228">
    <property type="entry name" value="PDZ"/>
    <property type="match status" value="1"/>
</dbReference>
<feature type="region of interest" description="Disordered" evidence="2">
    <location>
        <begin position="127"/>
        <end position="156"/>
    </location>
</feature>
<dbReference type="EMBL" id="DAKRPA010000006">
    <property type="protein sequence ID" value="DBA04687.1"/>
    <property type="molecule type" value="Genomic_DNA"/>
</dbReference>
<feature type="domain" description="PDZ" evidence="3">
    <location>
        <begin position="38"/>
        <end position="114"/>
    </location>
</feature>
<name>A0AAV2ZD74_9STRA</name>
<evidence type="ECO:0000256" key="2">
    <source>
        <dbReference type="SAM" id="MobiDB-lite"/>
    </source>
</evidence>
<proteinExistence type="predicted"/>
<dbReference type="SUPFAM" id="SSF50156">
    <property type="entry name" value="PDZ domain-like"/>
    <property type="match status" value="1"/>
</dbReference>